<organism evidence="1 2">
    <name type="scientific">Trifolium medium</name>
    <dbReference type="NCBI Taxonomy" id="97028"/>
    <lineage>
        <taxon>Eukaryota</taxon>
        <taxon>Viridiplantae</taxon>
        <taxon>Streptophyta</taxon>
        <taxon>Embryophyta</taxon>
        <taxon>Tracheophyta</taxon>
        <taxon>Spermatophyta</taxon>
        <taxon>Magnoliopsida</taxon>
        <taxon>eudicotyledons</taxon>
        <taxon>Gunneridae</taxon>
        <taxon>Pentapetalae</taxon>
        <taxon>rosids</taxon>
        <taxon>fabids</taxon>
        <taxon>Fabales</taxon>
        <taxon>Fabaceae</taxon>
        <taxon>Papilionoideae</taxon>
        <taxon>50 kb inversion clade</taxon>
        <taxon>NPAAA clade</taxon>
        <taxon>Hologalegina</taxon>
        <taxon>IRL clade</taxon>
        <taxon>Trifolieae</taxon>
        <taxon>Trifolium</taxon>
    </lineage>
</organism>
<keyword evidence="2" id="KW-1185">Reference proteome</keyword>
<sequence>MISDGLRLNGETHVWSWWWCEALSVSDEHQLIALKELLVGFSLHLDMSDMWRWVPGLIGLFSIKSCYNLLLRSCNFVTLDLNVLVAVQWKNDVPSEVNVFGCMEITFREVTYEGSS</sequence>
<proteinExistence type="predicted"/>
<protein>
    <submittedName>
        <fullName evidence="1">Uncharacterized protein</fullName>
    </submittedName>
</protein>
<name>A0A392NWT9_9FABA</name>
<comment type="caution">
    <text evidence="1">The sequence shown here is derived from an EMBL/GenBank/DDBJ whole genome shotgun (WGS) entry which is preliminary data.</text>
</comment>
<evidence type="ECO:0000313" key="2">
    <source>
        <dbReference type="Proteomes" id="UP000265520"/>
    </source>
</evidence>
<evidence type="ECO:0000313" key="1">
    <source>
        <dbReference type="EMBL" id="MCI04273.1"/>
    </source>
</evidence>
<dbReference type="Proteomes" id="UP000265520">
    <property type="component" value="Unassembled WGS sequence"/>
</dbReference>
<accession>A0A392NWT9</accession>
<dbReference type="AlphaFoldDB" id="A0A392NWT9"/>
<dbReference type="EMBL" id="LXQA010054825">
    <property type="protein sequence ID" value="MCI04273.1"/>
    <property type="molecule type" value="Genomic_DNA"/>
</dbReference>
<reference evidence="1 2" key="1">
    <citation type="journal article" date="2018" name="Front. Plant Sci.">
        <title>Red Clover (Trifolium pratense) and Zigzag Clover (T. medium) - A Picture of Genomic Similarities and Differences.</title>
        <authorList>
            <person name="Dluhosova J."/>
            <person name="Istvanek J."/>
            <person name="Nedelnik J."/>
            <person name="Repkova J."/>
        </authorList>
    </citation>
    <scope>NUCLEOTIDE SEQUENCE [LARGE SCALE GENOMIC DNA]</scope>
    <source>
        <strain evidence="2">cv. 10/8</strain>
        <tissue evidence="1">Leaf</tissue>
    </source>
</reference>